<accession>A0A0C2XF37</accession>
<evidence type="ECO:0000259" key="6">
    <source>
        <dbReference type="Pfam" id="PF00350"/>
    </source>
</evidence>
<evidence type="ECO:0000256" key="3">
    <source>
        <dbReference type="ARBA" id="ARBA00022801"/>
    </source>
</evidence>
<evidence type="ECO:0000256" key="5">
    <source>
        <dbReference type="ARBA" id="ARBA00023136"/>
    </source>
</evidence>
<evidence type="ECO:0000256" key="4">
    <source>
        <dbReference type="ARBA" id="ARBA00023134"/>
    </source>
</evidence>
<dbReference type="EMBL" id="KN824297">
    <property type="protein sequence ID" value="KIM27752.1"/>
    <property type="molecule type" value="Genomic_DNA"/>
</dbReference>
<dbReference type="GO" id="GO:0005525">
    <property type="term" value="F:GTP binding"/>
    <property type="evidence" value="ECO:0007669"/>
    <property type="project" value="UniProtKB-KW"/>
</dbReference>
<reference evidence="7 8" key="1">
    <citation type="submission" date="2014-04" db="EMBL/GenBank/DDBJ databases">
        <authorList>
            <consortium name="DOE Joint Genome Institute"/>
            <person name="Kuo A."/>
            <person name="Zuccaro A."/>
            <person name="Kohler A."/>
            <person name="Nagy L.G."/>
            <person name="Floudas D."/>
            <person name="Copeland A."/>
            <person name="Barry K.W."/>
            <person name="Cichocki N."/>
            <person name="Veneault-Fourrey C."/>
            <person name="LaButti K."/>
            <person name="Lindquist E.A."/>
            <person name="Lipzen A."/>
            <person name="Lundell T."/>
            <person name="Morin E."/>
            <person name="Murat C."/>
            <person name="Sun H."/>
            <person name="Tunlid A."/>
            <person name="Henrissat B."/>
            <person name="Grigoriev I.V."/>
            <person name="Hibbett D.S."/>
            <person name="Martin F."/>
            <person name="Nordberg H.P."/>
            <person name="Cantor M.N."/>
            <person name="Hua S.X."/>
        </authorList>
    </citation>
    <scope>NUCLEOTIDE SEQUENCE [LARGE SCALE GENOMIC DNA]</scope>
    <source>
        <strain evidence="7 8">MAFF 305830</strain>
    </source>
</reference>
<dbReference type="Pfam" id="PF00350">
    <property type="entry name" value="Dynamin_N"/>
    <property type="match status" value="1"/>
</dbReference>
<dbReference type="InterPro" id="IPR045063">
    <property type="entry name" value="Dynamin_N"/>
</dbReference>
<dbReference type="GO" id="GO:0016020">
    <property type="term" value="C:membrane"/>
    <property type="evidence" value="ECO:0007669"/>
    <property type="project" value="UniProtKB-SubCell"/>
</dbReference>
<keyword evidence="5" id="KW-0472">Membrane</keyword>
<feature type="domain" description="Dynamin N-terminal" evidence="6">
    <location>
        <begin position="302"/>
        <end position="374"/>
    </location>
</feature>
<dbReference type="GO" id="GO:0007005">
    <property type="term" value="P:mitochondrion organization"/>
    <property type="evidence" value="ECO:0007669"/>
    <property type="project" value="UniProtKB-ARBA"/>
</dbReference>
<organism evidence="7 8">
    <name type="scientific">Serendipita vermifera MAFF 305830</name>
    <dbReference type="NCBI Taxonomy" id="933852"/>
    <lineage>
        <taxon>Eukaryota</taxon>
        <taxon>Fungi</taxon>
        <taxon>Dikarya</taxon>
        <taxon>Basidiomycota</taxon>
        <taxon>Agaricomycotina</taxon>
        <taxon>Agaricomycetes</taxon>
        <taxon>Sebacinales</taxon>
        <taxon>Serendipitaceae</taxon>
        <taxon>Serendipita</taxon>
    </lineage>
</organism>
<keyword evidence="2" id="KW-0547">Nucleotide-binding</keyword>
<evidence type="ECO:0000256" key="2">
    <source>
        <dbReference type="ARBA" id="ARBA00022741"/>
    </source>
</evidence>
<protein>
    <recommendedName>
        <fullName evidence="6">Dynamin N-terminal domain-containing protein</fullName>
    </recommendedName>
</protein>
<dbReference type="OrthoDB" id="3598281at2759"/>
<dbReference type="AlphaFoldDB" id="A0A0C2XF37"/>
<dbReference type="InterPro" id="IPR027094">
    <property type="entry name" value="Mitofusin_fam"/>
</dbReference>
<dbReference type="Gene3D" id="3.40.50.300">
    <property type="entry name" value="P-loop containing nucleotide triphosphate hydrolases"/>
    <property type="match status" value="1"/>
</dbReference>
<dbReference type="InterPro" id="IPR027417">
    <property type="entry name" value="P-loop_NTPase"/>
</dbReference>
<evidence type="ECO:0000256" key="1">
    <source>
        <dbReference type="ARBA" id="ARBA00004370"/>
    </source>
</evidence>
<dbReference type="PANTHER" id="PTHR10465">
    <property type="entry name" value="TRANSMEMBRANE GTPASE FZO1"/>
    <property type="match status" value="1"/>
</dbReference>
<sequence length="1161" mass="130871">MEDLPKRRASLQEDTNDRALEYMFSQMSMSETIADLKTVHPGSFTNNEIRLAALELQDVIISIEKELVKASKLLKQVQTTNLHAISLGPADTRTSTMIRTLNDAVAKGTADLKTIHYMSAIPPAYITSLVVPDHVLTSLKSDTGKGHEILTQFSQIVSRSQQEWNEIESTNSVPESRTASPQDANIQLAREWHQKHPKLNPYLLKDLPQEYNDLYNSALIASSALLPLPPFSNGDQNGPKCDIQALIGYEKDLGCHSQPLDPLPEIEDVYNLELPDNVLIRGRDVKETFQLFQELRNNPLRICVFGLFNGGKSSFINALIGKQVLYSDNGLATAWPIVVCHDKHALHPELEIPPGALKPFLDLLGKYKFSELRDPEKKHDIAKFRDQYDWVTSASNKEIQYLKIFEDPPKDFLANVKSTSDNPSAVMNKVNEINRLVRFCWQLCPTGGDTPITSNMWPKIKVEFQFFSGQDLQIELLDCPGSGEDPGVTTNPVSHKGMPDFIMETSLKGCLDGSFCVVKPPSHNTSIWKQMIASARKWTDRRPLAVYLTHMDDSGELDEQVEVKGKVLRRVYPQMTDDLNRLHFCAPGVFVGACHIMQRIGLDPFAKARNRPSEDFNTIFEEDWPKETPKFSQMVDKGLNSALLKILWGADNVRSAENKYNKKGYKGLKADLSDVWENYNFLPAVDHFRIYAVEDGYNRRQFRQLCLMRTALGDLLRAQRDLVDFITSRERDFAGQQSNYDKFEHIAQIQWQQWKITSWSRAMNAAVAVQKNQLEETKIRAKQAIGKAVKDAIESMDLLTMDGVFSFKSPSEKAEFLSTIQCKLSQEVEQLHKLHVEAIRENARSEWSALMHSLASEIFKLQPEFTTYPRDEIVAVLKNAGDDMEMAVYRHLIGVAIKLSEAMSSWECQRTRVTKGPQVLATSPKEPAPIDIPPVNIARVSEVKDLMANENLPFRISCALVQNKEVEEQHLSAVERNVAHGLDIYGFMFRPCIPVSITAPAAFRNTIWDGACSREHDGPCSEDTCTFSVAALETELENGLVAPWLNMLEKESEKTLCGTVNSARDVARVAVKGFLAKRGSYLQKGDDYRPPAVPDNFLRKLITWNANCSVVFEAVDGLCSEWLKHMGRSLLPQSALSGDIIATMGEVSQRENEERSEKKFK</sequence>
<evidence type="ECO:0000313" key="7">
    <source>
        <dbReference type="EMBL" id="KIM27752.1"/>
    </source>
</evidence>
<dbReference type="PANTHER" id="PTHR10465:SF0">
    <property type="entry name" value="SARCALUMENIN"/>
    <property type="match status" value="1"/>
</dbReference>
<dbReference type="Proteomes" id="UP000054097">
    <property type="component" value="Unassembled WGS sequence"/>
</dbReference>
<proteinExistence type="predicted"/>
<keyword evidence="8" id="KW-1185">Reference proteome</keyword>
<evidence type="ECO:0000313" key="8">
    <source>
        <dbReference type="Proteomes" id="UP000054097"/>
    </source>
</evidence>
<keyword evidence="4" id="KW-0342">GTP-binding</keyword>
<keyword evidence="3" id="KW-0378">Hydrolase</keyword>
<gene>
    <name evidence="7" type="ORF">M408DRAFT_164124</name>
</gene>
<name>A0A0C2XF37_SERVB</name>
<dbReference type="SUPFAM" id="SSF52540">
    <property type="entry name" value="P-loop containing nucleoside triphosphate hydrolases"/>
    <property type="match status" value="1"/>
</dbReference>
<dbReference type="GO" id="GO:0003924">
    <property type="term" value="F:GTPase activity"/>
    <property type="evidence" value="ECO:0007669"/>
    <property type="project" value="InterPro"/>
</dbReference>
<reference evidence="8" key="2">
    <citation type="submission" date="2015-01" db="EMBL/GenBank/DDBJ databases">
        <title>Evolutionary Origins and Diversification of the Mycorrhizal Mutualists.</title>
        <authorList>
            <consortium name="DOE Joint Genome Institute"/>
            <consortium name="Mycorrhizal Genomics Consortium"/>
            <person name="Kohler A."/>
            <person name="Kuo A."/>
            <person name="Nagy L.G."/>
            <person name="Floudas D."/>
            <person name="Copeland A."/>
            <person name="Barry K.W."/>
            <person name="Cichocki N."/>
            <person name="Veneault-Fourrey C."/>
            <person name="LaButti K."/>
            <person name="Lindquist E.A."/>
            <person name="Lipzen A."/>
            <person name="Lundell T."/>
            <person name="Morin E."/>
            <person name="Murat C."/>
            <person name="Riley R."/>
            <person name="Ohm R."/>
            <person name="Sun H."/>
            <person name="Tunlid A."/>
            <person name="Henrissat B."/>
            <person name="Grigoriev I.V."/>
            <person name="Hibbett D.S."/>
            <person name="Martin F."/>
        </authorList>
    </citation>
    <scope>NUCLEOTIDE SEQUENCE [LARGE SCALE GENOMIC DNA]</scope>
    <source>
        <strain evidence="8">MAFF 305830</strain>
    </source>
</reference>
<comment type="subcellular location">
    <subcellularLocation>
        <location evidence="1">Membrane</location>
    </subcellularLocation>
</comment>
<dbReference type="HOGENOM" id="CLU_268078_0_0_1"/>